<keyword evidence="6" id="KW-0175">Coiled coil</keyword>
<dbReference type="AlphaFoldDB" id="I7ADL9"/>
<dbReference type="Proteomes" id="UP000010094">
    <property type="component" value="Chromosome III"/>
</dbReference>
<dbReference type="SUPFAM" id="SSF118203">
    <property type="entry name" value="Vacuolar ATP synthase subunit C"/>
    <property type="match status" value="1"/>
</dbReference>
<reference evidence="7 8" key="1">
    <citation type="journal article" date="2012" name="Proc. Natl. Acad. Sci. U.S.A.">
        <title>Gain and loss of multiple functionally related, horizontally transferred genes in the reduced genomes of two microsporidian parasites.</title>
        <authorList>
            <person name="Pombert J.-F."/>
            <person name="Selman M."/>
            <person name="Burki F."/>
            <person name="Bardell F.T."/>
            <person name="Farinelli L."/>
            <person name="Solter L.F."/>
            <person name="Whitman D.W."/>
            <person name="Weiss L.M."/>
            <person name="Corradi N."/>
            <person name="Keeling P.J."/>
        </authorList>
    </citation>
    <scope>NUCLEOTIDE SEQUENCE [LARGE SCALE GENOMIC DNA]</scope>
    <source>
        <strain evidence="7 8">SJ-2008</strain>
    </source>
</reference>
<dbReference type="GO" id="GO:0000221">
    <property type="term" value="C:vacuolar proton-transporting V-type ATPase, V1 domain"/>
    <property type="evidence" value="ECO:0007669"/>
    <property type="project" value="TreeGrafter"/>
</dbReference>
<keyword evidence="4 5" id="KW-0406">Ion transport</keyword>
<keyword evidence="3 5" id="KW-0375">Hydrogen ion transport</keyword>
<evidence type="ECO:0000256" key="5">
    <source>
        <dbReference type="RuleBase" id="RU364010"/>
    </source>
</evidence>
<feature type="coiled-coil region" evidence="6">
    <location>
        <begin position="107"/>
        <end position="141"/>
    </location>
</feature>
<dbReference type="EMBL" id="CP003520">
    <property type="protein sequence ID" value="AFN82660.1"/>
    <property type="molecule type" value="Genomic_DNA"/>
</dbReference>
<dbReference type="HOGENOM" id="CLU_785333_0_0_1"/>
<keyword evidence="8" id="KW-1185">Reference proteome</keyword>
<dbReference type="RefSeq" id="XP_009264157.1">
    <property type="nucleotide sequence ID" value="XM_009265882.1"/>
</dbReference>
<evidence type="ECO:0000313" key="8">
    <source>
        <dbReference type="Proteomes" id="UP000010094"/>
    </source>
</evidence>
<dbReference type="KEGG" id="ero:EROM_030390"/>
<comment type="function">
    <text evidence="5">Subunit of the V1 complex of vacuolar(H+)-ATPase (V-ATPase), a multisubunit enzyme composed of a peripheral complex (V1) that hydrolyzes ATP and a membrane integral complex (V0) that translocates protons. V-ATPase is responsible for acidifying and maintaining the pH of intracellular compartments and in some cell types, is targeted to the plasma membrane, where it is responsible for acidifying the extracellular environment. Subunit C is necessary for the assembly of the catalytic sector of the enzyme and is likely to have a specific function in its catalytic activity.</text>
</comment>
<comment type="subunit">
    <text evidence="5">V-ATPase is a heteromultimeric enzyme composed of a peripheral catalytic V1 complex (components A to H) attached to an integral membrane V0 proton pore complex.</text>
</comment>
<dbReference type="PANTHER" id="PTHR10137:SF0">
    <property type="entry name" value="V-TYPE PROTON ATPASE SUBUNIT C"/>
    <property type="match status" value="1"/>
</dbReference>
<evidence type="ECO:0000313" key="7">
    <source>
        <dbReference type="EMBL" id="AFN82660.1"/>
    </source>
</evidence>
<proteinExistence type="inferred from homology"/>
<dbReference type="InterPro" id="IPR036132">
    <property type="entry name" value="Vac_ATP_synth_c_sf"/>
</dbReference>
<dbReference type="VEuPathDB" id="MicrosporidiaDB:EROM_030390"/>
<gene>
    <name evidence="7" type="ordered locus">EROM_030390</name>
</gene>
<organism evidence="7 8">
    <name type="scientific">Encephalitozoon romaleae (strain SJ-2008)</name>
    <name type="common">Microsporidian parasite</name>
    <dbReference type="NCBI Taxonomy" id="1178016"/>
    <lineage>
        <taxon>Eukaryota</taxon>
        <taxon>Fungi</taxon>
        <taxon>Fungi incertae sedis</taxon>
        <taxon>Microsporidia</taxon>
        <taxon>Unikaryonidae</taxon>
        <taxon>Encephalitozoon</taxon>
    </lineage>
</organism>
<keyword evidence="2 5" id="KW-0813">Transport</keyword>
<dbReference type="Gene3D" id="3.30.70.1180">
    <property type="entry name" value="Vacuolar atp synthase subunit c, domain 1"/>
    <property type="match status" value="1"/>
</dbReference>
<comment type="similarity">
    <text evidence="1 5">Belongs to the V-ATPase C subunit family.</text>
</comment>
<accession>I7ADL9</accession>
<dbReference type="InterPro" id="IPR004907">
    <property type="entry name" value="ATPase_V1-cplx_csu"/>
</dbReference>
<sequence>MFILVGLPVEEDTPHPTEGQIQEEYGVHSSRILLPSFTGVSLEGIVNQVERLNSLEKSCEGLLKTFVGYSGGDNMGKGNVCNSAERMKEFLKWDSQSFMTNSIDKVILLLEEEYKRINKAYEEKAEEFNEAKKECDRLQKLTRGNLCDINLNIIVEKQEKYEFLKVMYVVVQKSKSSEFNRIVYESPHISSDAVEKINSDEDHDLFKLYILHHSEEEIRNMMHEEGFLIKDLDENMISSKEMITERRKAEERFSAIERILMTFVHIHLVEALKILVHVKLLRLFVESVYRYGLPTEYMFFVTNGEKSKILSQWITIAKDWPSDRIVYEEEGDNNEEGEIFFAFSEIEVHGEEE</sequence>
<dbReference type="CDD" id="cd14785">
    <property type="entry name" value="V-ATPase_C"/>
    <property type="match status" value="1"/>
</dbReference>
<dbReference type="GeneID" id="20520950"/>
<dbReference type="GO" id="GO:0046961">
    <property type="term" value="F:proton-transporting ATPase activity, rotational mechanism"/>
    <property type="evidence" value="ECO:0007669"/>
    <property type="project" value="InterPro"/>
</dbReference>
<evidence type="ECO:0000256" key="6">
    <source>
        <dbReference type="SAM" id="Coils"/>
    </source>
</evidence>
<evidence type="ECO:0000256" key="2">
    <source>
        <dbReference type="ARBA" id="ARBA00022448"/>
    </source>
</evidence>
<dbReference type="OrthoDB" id="6605928at2759"/>
<dbReference type="PANTHER" id="PTHR10137">
    <property type="entry name" value="V-TYPE PROTON ATPASE SUBUNIT C"/>
    <property type="match status" value="1"/>
</dbReference>
<evidence type="ECO:0000256" key="3">
    <source>
        <dbReference type="ARBA" id="ARBA00022781"/>
    </source>
</evidence>
<dbReference type="Gene3D" id="1.20.1460.10">
    <property type="entry name" value="subunit c (vma5p) of the yeast v-atpase, domain 2"/>
    <property type="match status" value="1"/>
</dbReference>
<evidence type="ECO:0000256" key="4">
    <source>
        <dbReference type="ARBA" id="ARBA00023065"/>
    </source>
</evidence>
<protein>
    <recommendedName>
        <fullName evidence="5">V-type proton ATPase subunit C</fullName>
    </recommendedName>
</protein>
<dbReference type="Pfam" id="PF03223">
    <property type="entry name" value="V-ATPase_C"/>
    <property type="match status" value="1"/>
</dbReference>
<evidence type="ECO:0000256" key="1">
    <source>
        <dbReference type="ARBA" id="ARBA00006138"/>
    </source>
</evidence>
<dbReference type="Gene3D" id="3.30.70.100">
    <property type="match status" value="1"/>
</dbReference>
<name>I7ADL9_ENCRO</name>